<feature type="compositionally biased region" description="Polar residues" evidence="1">
    <location>
        <begin position="92"/>
        <end position="103"/>
    </location>
</feature>
<evidence type="ECO:0000313" key="2">
    <source>
        <dbReference type="EMBL" id="CAD0327740.1"/>
    </source>
</evidence>
<sequence length="111" mass="11816">MEKLATDTHPVAWRAALWKLVSDSADVTKIERFISAADSDSPRSKASATLAIMATIAPQQPTAQPERIEQSGAVINGNAIARGDRALGSFPETPSFQSSSHMTTPAIPTRL</sequence>
<dbReference type="EMBL" id="LR824641">
    <property type="protein sequence ID" value="CAD0327740.1"/>
    <property type="molecule type" value="Genomic_DNA"/>
</dbReference>
<dbReference type="EMBL" id="LR861803">
    <property type="protein sequence ID" value="CAD1792130.1"/>
    <property type="molecule type" value="Genomic_DNA"/>
</dbReference>
<accession>A0A8E4DX92</accession>
<dbReference type="KEGG" id="xeu:XSP_002185"/>
<dbReference type="AlphaFoldDB" id="A0A8E4DX92"/>
<reference evidence="2 4" key="1">
    <citation type="submission" date="2020-07" db="EMBL/GenBank/DDBJ databases">
        <authorList>
            <person name="Teixeira M."/>
        </authorList>
    </citation>
    <scope>NUCLEOTIDE SEQUENCE</scope>
    <source>
        <strain evidence="3">1</strain>
        <strain evidence="2">Xanthomonas sp. CPBF 367</strain>
    </source>
</reference>
<organism evidence="2">
    <name type="scientific">Xanthomonas euroxanthea</name>
    <dbReference type="NCBI Taxonomy" id="2259622"/>
    <lineage>
        <taxon>Bacteria</taxon>
        <taxon>Pseudomonadati</taxon>
        <taxon>Pseudomonadota</taxon>
        <taxon>Gammaproteobacteria</taxon>
        <taxon>Lysobacterales</taxon>
        <taxon>Lysobacteraceae</taxon>
        <taxon>Xanthomonas</taxon>
    </lineage>
</organism>
<gene>
    <name evidence="2" type="ORF">XSP_002185</name>
</gene>
<dbReference type="GeneID" id="79389498"/>
<dbReference type="Proteomes" id="UP000515493">
    <property type="component" value="Chromosome"/>
</dbReference>
<dbReference type="RefSeq" id="WP_147421336.1">
    <property type="nucleotide sequence ID" value="NZ_LR861803.1"/>
</dbReference>
<proteinExistence type="predicted"/>
<name>A0A8E4DX92_9XANT</name>
<protein>
    <submittedName>
        <fullName evidence="2">Uncharacterized protein</fullName>
    </submittedName>
</protein>
<evidence type="ECO:0000313" key="3">
    <source>
        <dbReference type="EMBL" id="CAD1792130.1"/>
    </source>
</evidence>
<evidence type="ECO:0000313" key="4">
    <source>
        <dbReference type="Proteomes" id="UP000515493"/>
    </source>
</evidence>
<feature type="region of interest" description="Disordered" evidence="1">
    <location>
        <begin position="84"/>
        <end position="111"/>
    </location>
</feature>
<evidence type="ECO:0000256" key="1">
    <source>
        <dbReference type="SAM" id="MobiDB-lite"/>
    </source>
</evidence>